<dbReference type="Pfam" id="PF12804">
    <property type="entry name" value="NTP_transf_3"/>
    <property type="match status" value="1"/>
</dbReference>
<proteinExistence type="predicted"/>
<dbReference type="Proteomes" id="UP000289708">
    <property type="component" value="Unassembled WGS sequence"/>
</dbReference>
<evidence type="ECO:0000313" key="4">
    <source>
        <dbReference type="Proteomes" id="UP000289708"/>
    </source>
</evidence>
<evidence type="ECO:0000313" key="3">
    <source>
        <dbReference type="EMBL" id="RXF73101.1"/>
    </source>
</evidence>
<organism evidence="3 4">
    <name type="scientific">Hansschlegelia zhihuaiae</name>
    <dbReference type="NCBI Taxonomy" id="405005"/>
    <lineage>
        <taxon>Bacteria</taxon>
        <taxon>Pseudomonadati</taxon>
        <taxon>Pseudomonadota</taxon>
        <taxon>Alphaproteobacteria</taxon>
        <taxon>Hyphomicrobiales</taxon>
        <taxon>Methylopilaceae</taxon>
        <taxon>Hansschlegelia</taxon>
    </lineage>
</organism>
<evidence type="ECO:0000256" key="1">
    <source>
        <dbReference type="ARBA" id="ARBA00022842"/>
    </source>
</evidence>
<protein>
    <submittedName>
        <fullName evidence="3">Spore coat biosynthesis protein F</fullName>
    </submittedName>
</protein>
<dbReference type="Gene3D" id="3.90.550.10">
    <property type="entry name" value="Spore Coat Polysaccharide Biosynthesis Protein SpsA, Chain A"/>
    <property type="match status" value="1"/>
</dbReference>
<keyword evidence="1" id="KW-0460">Magnesium</keyword>
<name>A0A4Q0MHN4_9HYPH</name>
<sequence>MNETSDASLTVLVLAGQRDGAIDPLAAAAGGAYKALSPVAGRPMIGHVLEALSACDRVGAVLVSINRGSGVEEVAEAKALAAAGRLTVFPARGNLVDSVLSALETARFPVLVTTADSVLLSSATVAEIDDRARASQADVGVALARREDVLAVHPNGQRRFYRFVDGAFSNCNSYWIGSRSALAPAELFRSGGQFVKHPLRVVGALGVAGVIELIRFRFGIGALEEGFARLSRRFRLRIKPVLVTDGAAAIDVDHAPSLKVAEEVLADRRGAGRAAAA</sequence>
<dbReference type="AlphaFoldDB" id="A0A4Q0MHN4"/>
<feature type="domain" description="MobA-like NTP transferase" evidence="2">
    <location>
        <begin position="30"/>
        <end position="147"/>
    </location>
</feature>
<accession>A0A4Q0MHN4</accession>
<dbReference type="InterPro" id="IPR025877">
    <property type="entry name" value="MobA-like_NTP_Trfase"/>
</dbReference>
<gene>
    <name evidence="3" type="ORF">EK403_11465</name>
</gene>
<reference evidence="3 4" key="1">
    <citation type="submission" date="2018-12" db="EMBL/GenBank/DDBJ databases">
        <title>bacterium Hansschlegelia zhihuaiae S113.</title>
        <authorList>
            <person name="He J."/>
        </authorList>
    </citation>
    <scope>NUCLEOTIDE SEQUENCE [LARGE SCALE GENOMIC DNA]</scope>
    <source>
        <strain evidence="3 4">S 113</strain>
    </source>
</reference>
<dbReference type="InterPro" id="IPR029044">
    <property type="entry name" value="Nucleotide-diphossugar_trans"/>
</dbReference>
<dbReference type="RefSeq" id="WP_128777632.1">
    <property type="nucleotide sequence ID" value="NZ_RYFI01000010.1"/>
</dbReference>
<comment type="caution">
    <text evidence="3">The sequence shown here is derived from an EMBL/GenBank/DDBJ whole genome shotgun (WGS) entry which is preliminary data.</text>
</comment>
<dbReference type="SUPFAM" id="SSF53448">
    <property type="entry name" value="Nucleotide-diphospho-sugar transferases"/>
    <property type="match status" value="1"/>
</dbReference>
<dbReference type="GO" id="GO:0016779">
    <property type="term" value="F:nucleotidyltransferase activity"/>
    <property type="evidence" value="ECO:0007669"/>
    <property type="project" value="UniProtKB-ARBA"/>
</dbReference>
<dbReference type="EMBL" id="RYFI01000010">
    <property type="protein sequence ID" value="RXF73101.1"/>
    <property type="molecule type" value="Genomic_DNA"/>
</dbReference>
<keyword evidence="4" id="KW-1185">Reference proteome</keyword>
<dbReference type="OrthoDB" id="7400486at2"/>
<evidence type="ECO:0000259" key="2">
    <source>
        <dbReference type="Pfam" id="PF12804"/>
    </source>
</evidence>